<accession>A0A1Q9E8H6</accession>
<feature type="compositionally biased region" description="Acidic residues" evidence="1">
    <location>
        <begin position="717"/>
        <end position="726"/>
    </location>
</feature>
<evidence type="ECO:0000256" key="1">
    <source>
        <dbReference type="SAM" id="MobiDB-lite"/>
    </source>
</evidence>
<comment type="caution">
    <text evidence="2">The sequence shown here is derived from an EMBL/GenBank/DDBJ whole genome shotgun (WGS) entry which is preliminary data.</text>
</comment>
<evidence type="ECO:0000313" key="2">
    <source>
        <dbReference type="EMBL" id="OLQ03725.1"/>
    </source>
</evidence>
<feature type="compositionally biased region" description="Basic residues" evidence="1">
    <location>
        <begin position="489"/>
        <end position="498"/>
    </location>
</feature>
<dbReference type="AlphaFoldDB" id="A0A1Q9E8H6"/>
<organism evidence="2 3">
    <name type="scientific">Symbiodinium microadriaticum</name>
    <name type="common">Dinoflagellate</name>
    <name type="synonym">Zooxanthella microadriatica</name>
    <dbReference type="NCBI Taxonomy" id="2951"/>
    <lineage>
        <taxon>Eukaryota</taxon>
        <taxon>Sar</taxon>
        <taxon>Alveolata</taxon>
        <taxon>Dinophyceae</taxon>
        <taxon>Suessiales</taxon>
        <taxon>Symbiodiniaceae</taxon>
        <taxon>Symbiodinium</taxon>
    </lineage>
</organism>
<proteinExistence type="predicted"/>
<feature type="compositionally biased region" description="Low complexity" evidence="1">
    <location>
        <begin position="596"/>
        <end position="606"/>
    </location>
</feature>
<feature type="region of interest" description="Disordered" evidence="1">
    <location>
        <begin position="460"/>
        <end position="625"/>
    </location>
</feature>
<feature type="compositionally biased region" description="Low complexity" evidence="1">
    <location>
        <begin position="729"/>
        <end position="750"/>
    </location>
</feature>
<gene>
    <name evidence="2" type="ORF">AK812_SmicGene13308</name>
</gene>
<name>A0A1Q9E8H6_SYMMI</name>
<dbReference type="Proteomes" id="UP000186817">
    <property type="component" value="Unassembled WGS sequence"/>
</dbReference>
<sequence length="923" mass="102360">MALVADGERKLEAARAGLETIWMIDFIDVGNPVEPVLRDRRTSADDQDFGPSASWTKESGCLCRNFGVFDRDLDYQHPADTVGADFPVFAIAPGTDELSSEPWVDGSSPRVSSADLRRLPCRYRDCPGDRGEQPQQRQPCPDNTEFDYRNLVLKNLALDLLDDPLLPDHLKALQDPRRDKDSTASEWNSAGKGIKFARITVNVDGDQPLLSEDTVVCKGDIAGFGVETQDGKPAAGQRVPAPAGETPRAYDEDGILHMILDGVMKELPEPARFGNTHNKPFDPIYQEFPYAQHGAAMRLADGDFALEGEAVGPKEIEEGKISPCEAYQVHHRLGKIERRNALLRSRQRKNGAWALARFVSVDTDGKSAWVQVNTTTVKVANNPIRTACGWEVAAMAWWDRGWEQQPQSWEWRSSSDWWSGEWWSDRQAALDERAAWRWQEEEDWRTARWWQEEEDKKAALAKRAAEQEAGVEAEGKGKKGEGKGEEGKKRKKKGRNNKNRALGSGTVSNVRRLEFQKKGLKASLNREREAQGLPPLESLEELLEAQKEGKKEEEEEEEEMEEEEEEKEQGERKKVTLVPAAARELGPSEKQSQEATSSSSSTLLDTTLDKREKKKAKAPVEAAENRAVELKAALAERVAEGAKSKAPPPNLREAPSESPDEGAALAERAAPSDSGSGRNKGEKKKVEKKVEEEKAALAERAARRQKKFEESKTGLYLDDEDEDEKEEAGSVGAAGSASVPDHASMAASSAARSVGQAESLGKGPKSWQVKFPAALGKRVAIDFHNVLEVEGPDGFEVPKENIFAVQALRESGFWVCLLSYSGAEREQATRKTLKVLERTDNLVFDEMRFVRSHLGKRGKAQLCKTLAISDLFDDRDDILWEAQSLGVTDWAIRKRGQSHPGHNRAFDKLADAVEALLTARAKG</sequence>
<feature type="compositionally biased region" description="Acidic residues" evidence="1">
    <location>
        <begin position="553"/>
        <end position="568"/>
    </location>
</feature>
<keyword evidence="3" id="KW-1185">Reference proteome</keyword>
<feature type="compositionally biased region" description="Basic and acidic residues" evidence="1">
    <location>
        <begin position="684"/>
        <end position="712"/>
    </location>
</feature>
<protein>
    <submittedName>
        <fullName evidence="2">Uncharacterized protein</fullName>
    </submittedName>
</protein>
<feature type="region of interest" description="Disordered" evidence="1">
    <location>
        <begin position="228"/>
        <end position="248"/>
    </location>
</feature>
<feature type="compositionally biased region" description="Basic and acidic residues" evidence="1">
    <location>
        <begin position="473"/>
        <end position="488"/>
    </location>
</feature>
<reference evidence="2 3" key="1">
    <citation type="submission" date="2016-02" db="EMBL/GenBank/DDBJ databases">
        <title>Genome analysis of coral dinoflagellate symbionts highlights evolutionary adaptations to a symbiotic lifestyle.</title>
        <authorList>
            <person name="Aranda M."/>
            <person name="Li Y."/>
            <person name="Liew Y.J."/>
            <person name="Baumgarten S."/>
            <person name="Simakov O."/>
            <person name="Wilson M."/>
            <person name="Piel J."/>
            <person name="Ashoor H."/>
            <person name="Bougouffa S."/>
            <person name="Bajic V.B."/>
            <person name="Ryu T."/>
            <person name="Ravasi T."/>
            <person name="Bayer T."/>
            <person name="Micklem G."/>
            <person name="Kim H."/>
            <person name="Bhak J."/>
            <person name="Lajeunesse T.C."/>
            <person name="Voolstra C.R."/>
        </authorList>
    </citation>
    <scope>NUCLEOTIDE SEQUENCE [LARGE SCALE GENOMIC DNA]</scope>
    <source>
        <strain evidence="2 3">CCMP2467</strain>
    </source>
</reference>
<dbReference type="EMBL" id="LSRX01000229">
    <property type="protein sequence ID" value="OLQ03725.1"/>
    <property type="molecule type" value="Genomic_DNA"/>
</dbReference>
<feature type="region of interest" description="Disordered" evidence="1">
    <location>
        <begin position="638"/>
        <end position="750"/>
    </location>
</feature>
<evidence type="ECO:0000313" key="3">
    <source>
        <dbReference type="Proteomes" id="UP000186817"/>
    </source>
</evidence>
<dbReference type="OrthoDB" id="10615194at2759"/>